<feature type="repeat" description="WD" evidence="3">
    <location>
        <begin position="1032"/>
        <end position="1073"/>
    </location>
</feature>
<feature type="repeat" description="WD" evidence="3">
    <location>
        <begin position="946"/>
        <end position="987"/>
    </location>
</feature>
<feature type="domain" description="Nephrocystin 3-like N-terminal" evidence="4">
    <location>
        <begin position="63"/>
        <end position="212"/>
    </location>
</feature>
<evidence type="ECO:0000256" key="2">
    <source>
        <dbReference type="ARBA" id="ARBA00022737"/>
    </source>
</evidence>
<accession>A0A319CYI2</accession>
<dbReference type="InterPro" id="IPR020472">
    <property type="entry name" value="WD40_PAC1"/>
</dbReference>
<protein>
    <submittedName>
        <fullName evidence="5">WD40 repeat-like protein</fullName>
    </submittedName>
</protein>
<dbReference type="PROSITE" id="PS50082">
    <property type="entry name" value="WD_REPEATS_2"/>
    <property type="match status" value="9"/>
</dbReference>
<evidence type="ECO:0000259" key="4">
    <source>
        <dbReference type="Pfam" id="PF24883"/>
    </source>
</evidence>
<dbReference type="InterPro" id="IPR027417">
    <property type="entry name" value="P-loop_NTPase"/>
</dbReference>
<organism evidence="5 6">
    <name type="scientific">Aspergillus ellipticus CBS 707.79</name>
    <dbReference type="NCBI Taxonomy" id="1448320"/>
    <lineage>
        <taxon>Eukaryota</taxon>
        <taxon>Fungi</taxon>
        <taxon>Dikarya</taxon>
        <taxon>Ascomycota</taxon>
        <taxon>Pezizomycotina</taxon>
        <taxon>Eurotiomycetes</taxon>
        <taxon>Eurotiomycetidae</taxon>
        <taxon>Eurotiales</taxon>
        <taxon>Aspergillaceae</taxon>
        <taxon>Aspergillus</taxon>
        <taxon>Aspergillus subgen. Circumdati</taxon>
    </lineage>
</organism>
<evidence type="ECO:0000256" key="1">
    <source>
        <dbReference type="ARBA" id="ARBA00022574"/>
    </source>
</evidence>
<feature type="repeat" description="WD" evidence="3">
    <location>
        <begin position="826"/>
        <end position="860"/>
    </location>
</feature>
<keyword evidence="2" id="KW-0677">Repeat</keyword>
<dbReference type="PROSITE" id="PS00678">
    <property type="entry name" value="WD_REPEATS_1"/>
    <property type="match status" value="6"/>
</dbReference>
<keyword evidence="1 3" id="KW-0853">WD repeat</keyword>
<dbReference type="Gene3D" id="3.40.50.300">
    <property type="entry name" value="P-loop containing nucleotide triphosphate hydrolases"/>
    <property type="match status" value="1"/>
</dbReference>
<evidence type="ECO:0000313" key="5">
    <source>
        <dbReference type="EMBL" id="PYH90296.1"/>
    </source>
</evidence>
<dbReference type="PANTHER" id="PTHR19879">
    <property type="entry name" value="TRANSCRIPTION INITIATION FACTOR TFIID"/>
    <property type="match status" value="1"/>
</dbReference>
<dbReference type="Proteomes" id="UP000247810">
    <property type="component" value="Unassembled WGS sequence"/>
</dbReference>
<dbReference type="Pfam" id="PF24883">
    <property type="entry name" value="NPHP3_N"/>
    <property type="match status" value="1"/>
</dbReference>
<dbReference type="EMBL" id="KZ825989">
    <property type="protein sequence ID" value="PYH90296.1"/>
    <property type="molecule type" value="Genomic_DNA"/>
</dbReference>
<keyword evidence="6" id="KW-1185">Reference proteome</keyword>
<name>A0A319CYI2_9EURO</name>
<dbReference type="InterPro" id="IPR001680">
    <property type="entry name" value="WD40_rpt"/>
</dbReference>
<dbReference type="SMART" id="SM00320">
    <property type="entry name" value="WD40"/>
    <property type="match status" value="10"/>
</dbReference>
<dbReference type="OrthoDB" id="1577640at2759"/>
<dbReference type="SUPFAM" id="SSF50978">
    <property type="entry name" value="WD40 repeat-like"/>
    <property type="match status" value="3"/>
</dbReference>
<dbReference type="AlphaFoldDB" id="A0A319CYI2"/>
<dbReference type="PROSITE" id="PS50294">
    <property type="entry name" value="WD_REPEATS_REGION"/>
    <property type="match status" value="9"/>
</dbReference>
<dbReference type="SUPFAM" id="SSF52540">
    <property type="entry name" value="P-loop containing nucleoside triphosphate hydrolases"/>
    <property type="match status" value="1"/>
</dbReference>
<dbReference type="VEuPathDB" id="FungiDB:BO71DRAFT_361802"/>
<dbReference type="Gene3D" id="2.130.10.10">
    <property type="entry name" value="YVTN repeat-like/Quinoprotein amine dehydrogenase"/>
    <property type="match status" value="5"/>
</dbReference>
<evidence type="ECO:0000256" key="3">
    <source>
        <dbReference type="PROSITE-ProRule" id="PRU00221"/>
    </source>
</evidence>
<dbReference type="CDD" id="cd00200">
    <property type="entry name" value="WD40"/>
    <property type="match status" value="1"/>
</dbReference>
<dbReference type="InterPro" id="IPR036322">
    <property type="entry name" value="WD40_repeat_dom_sf"/>
</dbReference>
<dbReference type="PRINTS" id="PR00320">
    <property type="entry name" value="GPROTEINBRPT"/>
</dbReference>
<dbReference type="InterPro" id="IPR056884">
    <property type="entry name" value="NPHP3-like_N"/>
</dbReference>
<evidence type="ECO:0000313" key="6">
    <source>
        <dbReference type="Proteomes" id="UP000247810"/>
    </source>
</evidence>
<feature type="repeat" description="WD" evidence="3">
    <location>
        <begin position="778"/>
        <end position="819"/>
    </location>
</feature>
<feature type="repeat" description="WD" evidence="3">
    <location>
        <begin position="703"/>
        <end position="736"/>
    </location>
</feature>
<feature type="repeat" description="WD" evidence="3">
    <location>
        <begin position="618"/>
        <end position="659"/>
    </location>
</feature>
<feature type="repeat" description="WD" evidence="3">
    <location>
        <begin position="903"/>
        <end position="945"/>
    </location>
</feature>
<dbReference type="InterPro" id="IPR015943">
    <property type="entry name" value="WD40/YVTN_repeat-like_dom_sf"/>
</dbReference>
<feature type="repeat" description="WD" evidence="3">
    <location>
        <begin position="861"/>
        <end position="902"/>
    </location>
</feature>
<dbReference type="InterPro" id="IPR019775">
    <property type="entry name" value="WD40_repeat_CS"/>
</dbReference>
<dbReference type="PANTHER" id="PTHR19879:SF9">
    <property type="entry name" value="TRANSCRIPTION INITIATION FACTOR TFIID SUBUNIT 5"/>
    <property type="match status" value="1"/>
</dbReference>
<sequence length="1207" mass="134940">MGAQMFQAEMRRNDEDRRIMTLRHLHDKLDSIPFANGAAFDSRDNQHSICLENTRVGLLADIVAWAQCDTEKEIFWLKGVAGTGKSTITRTLATQLHAQEFSIGSFFFSRGEGDRGNGDLLVMSVAKQLARQNPDAFESLCSAYEQGITDKSLSFQWEELIYKPLSQVKERIGRLVLIIDALDDCMESDITEIIKIFTRGERQLFRVFITSRPETIIRSNFGQTDKTIFCDLALDQIPDALVKHDIRIYIEHHMREITDSRGLGGQWPSDNQISELMRRADRLFIYAATVCRYLKGAFNPKGSLERILDINVPDSSEKGLDKVYSQILENYLSCGNEEELEEQIDLFQRIVGTILILFEPLSIHPLAALLGISEDQVDSTLRPLYSVLDLPNDSESPIKIFHQSFRDFLIHPSGCHIAHTRLRSPTQFWMDEQAKHVVLLSKCLQTMTGQQNALRQNICDISSDGMPRTDIDDKTIQVHIPTQLQYSCRYWAHHLEQTKRPLVDNDEIHMFLKAHLLHWLEVMSILELISECIRSITRLLPAVNDKESRISELLHDTQRFLLGNCEIASSAPLQVYASSLIFAPMFSAVRRIFRHKIPQYIEQLPGVEENWSASLQILEGHTGKVNSVAFSPDGNRLSSASDDGTVILWDMTTGTPLQTIQNYEVKGDDEGFGAGNMRANRGFLTGGVIKLRDAVTGELLHEIEGDNYAVRSVAFSPDSRRLMSGGFDKTINLWDIITVSFSPDNGQDEESRVRPASCSSDSTIKTWDAATKTPLKTFTDHNGRVSSVSFSPDCRQLVSAGWDNTIRLWDAGTGELLKTLSGHNMVRSVAFSPDGRLLASGALDCIVMLWDLRTGLPLKTFRGHNGGIYSVAFSPDGKQLASGSMDHAIRVWDIAKVSSAKTRDGHTNYVTHLAIAPDMRKVVSVAYYDTEIRIWDTTTGNLLTVLQSHRYGIRSVSFSLDSHWLALCTLDNAVEVWDMTQNSLAKEMGNDDSGPVDAIAFSHNSQWLASASKDRTIKLWDTATYTPQKQFKSGQTDTITCIAFSHDGQQLATGSADKTIILWDINTHEQIQEIQCDEGCPSSISLGPDGKLLASSMYGDTSIWDATTGAPLQTCSVHDSYTPLKLSTDGAFLESSHGILSIIPTGDRGESDQAPRQIAVKDKWVVYGQERLVWLPLDYRPCQWVVHGGLLCLGTRSGRVVVMRFAL</sequence>
<reference evidence="5 6" key="1">
    <citation type="submission" date="2018-02" db="EMBL/GenBank/DDBJ databases">
        <title>The genomes of Aspergillus section Nigri reveals drivers in fungal speciation.</title>
        <authorList>
            <consortium name="DOE Joint Genome Institute"/>
            <person name="Vesth T.C."/>
            <person name="Nybo J."/>
            <person name="Theobald S."/>
            <person name="Brandl J."/>
            <person name="Frisvad J.C."/>
            <person name="Nielsen K.F."/>
            <person name="Lyhne E.K."/>
            <person name="Kogle M.E."/>
            <person name="Kuo A."/>
            <person name="Riley R."/>
            <person name="Clum A."/>
            <person name="Nolan M."/>
            <person name="Lipzen A."/>
            <person name="Salamov A."/>
            <person name="Henrissat B."/>
            <person name="Wiebenga A."/>
            <person name="De vries R.P."/>
            <person name="Grigoriev I.V."/>
            <person name="Mortensen U.H."/>
            <person name="Andersen M.R."/>
            <person name="Baker S.E."/>
        </authorList>
    </citation>
    <scope>NUCLEOTIDE SEQUENCE [LARGE SCALE GENOMIC DNA]</scope>
    <source>
        <strain evidence="5 6">CBS 707.79</strain>
    </source>
</reference>
<proteinExistence type="predicted"/>
<dbReference type="Pfam" id="PF00400">
    <property type="entry name" value="WD40"/>
    <property type="match status" value="9"/>
</dbReference>
<dbReference type="STRING" id="1448320.A0A319CYI2"/>
<gene>
    <name evidence="5" type="ORF">BO71DRAFT_361802</name>
</gene>
<feature type="repeat" description="WD" evidence="3">
    <location>
        <begin position="989"/>
        <end position="1030"/>
    </location>
</feature>